<organism evidence="7 8">
    <name type="scientific">Elysia crispata</name>
    <name type="common">lettuce slug</name>
    <dbReference type="NCBI Taxonomy" id="231223"/>
    <lineage>
        <taxon>Eukaryota</taxon>
        <taxon>Metazoa</taxon>
        <taxon>Spiralia</taxon>
        <taxon>Lophotrochozoa</taxon>
        <taxon>Mollusca</taxon>
        <taxon>Gastropoda</taxon>
        <taxon>Heterobranchia</taxon>
        <taxon>Euthyneura</taxon>
        <taxon>Panpulmonata</taxon>
        <taxon>Sacoglossa</taxon>
        <taxon>Placobranchoidea</taxon>
        <taxon>Plakobranchidae</taxon>
        <taxon>Elysia</taxon>
    </lineage>
</organism>
<dbReference type="Proteomes" id="UP001283361">
    <property type="component" value="Unassembled WGS sequence"/>
</dbReference>
<dbReference type="InterPro" id="IPR000859">
    <property type="entry name" value="CUB_dom"/>
</dbReference>
<dbReference type="CDD" id="cd00041">
    <property type="entry name" value="CUB"/>
    <property type="match status" value="1"/>
</dbReference>
<gene>
    <name evidence="7" type="ORF">RRG08_052842</name>
</gene>
<proteinExistence type="predicted"/>
<keyword evidence="5" id="KW-0472">Membrane</keyword>
<dbReference type="SUPFAM" id="SSF49854">
    <property type="entry name" value="Spermadhesin, CUB domain"/>
    <property type="match status" value="1"/>
</dbReference>
<dbReference type="PROSITE" id="PS01180">
    <property type="entry name" value="CUB"/>
    <property type="match status" value="1"/>
</dbReference>
<feature type="compositionally biased region" description="Basic and acidic residues" evidence="4">
    <location>
        <begin position="268"/>
        <end position="277"/>
    </location>
</feature>
<feature type="region of interest" description="Disordered" evidence="4">
    <location>
        <begin position="343"/>
        <end position="426"/>
    </location>
</feature>
<dbReference type="EMBL" id="JAWDGP010000195">
    <property type="protein sequence ID" value="KAK3803032.1"/>
    <property type="molecule type" value="Genomic_DNA"/>
</dbReference>
<keyword evidence="8" id="KW-1185">Reference proteome</keyword>
<feature type="compositionally biased region" description="Basic residues" evidence="4">
    <location>
        <begin position="354"/>
        <end position="368"/>
    </location>
</feature>
<dbReference type="SMART" id="SM00042">
    <property type="entry name" value="CUB"/>
    <property type="match status" value="1"/>
</dbReference>
<comment type="caution">
    <text evidence="7">The sequence shown here is derived from an EMBL/GenBank/DDBJ whole genome shotgun (WGS) entry which is preliminary data.</text>
</comment>
<evidence type="ECO:0000256" key="2">
    <source>
        <dbReference type="ARBA" id="ARBA00023157"/>
    </source>
</evidence>
<comment type="caution">
    <text evidence="3">Lacks conserved residue(s) required for the propagation of feature annotation.</text>
</comment>
<dbReference type="PANTHER" id="PTHR24251">
    <property type="entry name" value="OVOCHYMASE-RELATED"/>
    <property type="match status" value="1"/>
</dbReference>
<dbReference type="PANTHER" id="PTHR24251:SF37">
    <property type="entry name" value="CUB DOMAIN-CONTAINING PROTEIN"/>
    <property type="match status" value="1"/>
</dbReference>
<feature type="transmembrane region" description="Helical" evidence="5">
    <location>
        <begin position="181"/>
        <end position="201"/>
    </location>
</feature>
<evidence type="ECO:0000256" key="3">
    <source>
        <dbReference type="PROSITE-ProRule" id="PRU00059"/>
    </source>
</evidence>
<dbReference type="InterPro" id="IPR035914">
    <property type="entry name" value="Sperma_CUB_dom_sf"/>
</dbReference>
<feature type="region of interest" description="Disordered" evidence="4">
    <location>
        <begin position="268"/>
        <end position="329"/>
    </location>
</feature>
<evidence type="ECO:0000259" key="6">
    <source>
        <dbReference type="PROSITE" id="PS01180"/>
    </source>
</evidence>
<keyword evidence="2" id="KW-1015">Disulfide bond</keyword>
<name>A0AAE1BBC2_9GAST</name>
<dbReference type="AlphaFoldDB" id="A0AAE1BBC2"/>
<evidence type="ECO:0000313" key="8">
    <source>
        <dbReference type="Proteomes" id="UP001283361"/>
    </source>
</evidence>
<accession>A0AAE1BBC2</accession>
<feature type="transmembrane region" description="Helical" evidence="5">
    <location>
        <begin position="12"/>
        <end position="32"/>
    </location>
</feature>
<feature type="domain" description="CUB" evidence="6">
    <location>
        <begin position="39"/>
        <end position="166"/>
    </location>
</feature>
<evidence type="ECO:0000256" key="1">
    <source>
        <dbReference type="ARBA" id="ARBA00022737"/>
    </source>
</evidence>
<keyword evidence="1" id="KW-0677">Repeat</keyword>
<evidence type="ECO:0000313" key="7">
    <source>
        <dbReference type="EMBL" id="KAK3803032.1"/>
    </source>
</evidence>
<evidence type="ECO:0000256" key="4">
    <source>
        <dbReference type="SAM" id="MobiDB-lite"/>
    </source>
</evidence>
<protein>
    <recommendedName>
        <fullName evidence="6">CUB domain-containing protein</fullName>
    </recommendedName>
</protein>
<dbReference type="Gene3D" id="2.60.120.290">
    <property type="entry name" value="Spermadhesin, CUB domain"/>
    <property type="match status" value="1"/>
</dbReference>
<sequence>MALTGSAEKQPCSGLCLSLQWCFVGLFFVITLPGTDSYCGRVEETAYSSPLKYNFPRSFLYSYTKHPYDKNLRCKVIFKPYYDGDGVKLKFNKLDLEPPRYPGDYNSCRDKIVVYDGEHSYDPVLTTLCGTRTTTVESTGSRLLLVFSSDNNNGPYRGYSVSYQRIDRGGSDSSSSLGPGTLTAIILPTILFYGCIFFLVYRRCKYASNVRRNLAATGHTPEDIRMALTTVMDQASRQPLSTTTANSSGQSQAGMNQILLEHMNASRDRRLERDSDGGVRTNPNRARHPAGEHNGRASPYYAPSLGVEDSPDMYGSRHGSPALYNPEGLTADHAYHHGQYIEDDRRSHGSGRSGRSHGHRNPSSRPHSHRDESPMAFTYYGNVDEATPAVDPRVEASAPSYEDVVQQPPPPSYEEAATGRYDPRPM</sequence>
<evidence type="ECO:0000256" key="5">
    <source>
        <dbReference type="SAM" id="Phobius"/>
    </source>
</evidence>
<keyword evidence="5" id="KW-1133">Transmembrane helix</keyword>
<dbReference type="Pfam" id="PF00431">
    <property type="entry name" value="CUB"/>
    <property type="match status" value="1"/>
</dbReference>
<keyword evidence="5" id="KW-0812">Transmembrane</keyword>
<reference evidence="7" key="1">
    <citation type="journal article" date="2023" name="G3 (Bethesda)">
        <title>A reference genome for the long-term kleptoplast-retaining sea slug Elysia crispata morphotype clarki.</title>
        <authorList>
            <person name="Eastman K.E."/>
            <person name="Pendleton A.L."/>
            <person name="Shaikh M.A."/>
            <person name="Suttiyut T."/>
            <person name="Ogas R."/>
            <person name="Tomko P."/>
            <person name="Gavelis G."/>
            <person name="Widhalm J.R."/>
            <person name="Wisecaver J.H."/>
        </authorList>
    </citation>
    <scope>NUCLEOTIDE SEQUENCE</scope>
    <source>
        <strain evidence="7">ECLA1</strain>
    </source>
</reference>